<evidence type="ECO:0000256" key="2">
    <source>
        <dbReference type="PIRSR" id="PIRSR640255-2"/>
    </source>
</evidence>
<accession>A0A6S7A6E3</accession>
<reference evidence="5 6" key="1">
    <citation type="submission" date="2020-04" db="EMBL/GenBank/DDBJ databases">
        <authorList>
            <person name="De Canck E."/>
        </authorList>
    </citation>
    <scope>NUCLEOTIDE SEQUENCE [LARGE SCALE GENOMIC DNA]</scope>
    <source>
        <strain evidence="5 6">LMG 3458</strain>
    </source>
</reference>
<dbReference type="EMBL" id="CADIJO010000008">
    <property type="protein sequence ID" value="CAB3703889.1"/>
    <property type="molecule type" value="Genomic_DNA"/>
</dbReference>
<feature type="active site" description="Proton acceptor" evidence="1">
    <location>
        <position position="146"/>
    </location>
</feature>
<dbReference type="GO" id="GO:0016787">
    <property type="term" value="F:hydrolase activity"/>
    <property type="evidence" value="ECO:0007669"/>
    <property type="project" value="InterPro"/>
</dbReference>
<organism evidence="5 6">
    <name type="scientific">Achromobacter deleyi</name>
    <dbReference type="NCBI Taxonomy" id="1353891"/>
    <lineage>
        <taxon>Bacteria</taxon>
        <taxon>Pseudomonadati</taxon>
        <taxon>Pseudomonadota</taxon>
        <taxon>Betaproteobacteria</taxon>
        <taxon>Burkholderiales</taxon>
        <taxon>Alcaligenaceae</taxon>
        <taxon>Achromobacter</taxon>
    </lineage>
</organism>
<evidence type="ECO:0000259" key="3">
    <source>
        <dbReference type="SMART" id="SM00477"/>
    </source>
</evidence>
<dbReference type="InterPro" id="IPR040255">
    <property type="entry name" value="Non-specific_endonuclease"/>
</dbReference>
<proteinExistence type="predicted"/>
<dbReference type="GO" id="GO:0003676">
    <property type="term" value="F:nucleic acid binding"/>
    <property type="evidence" value="ECO:0007669"/>
    <property type="project" value="InterPro"/>
</dbReference>
<dbReference type="Proteomes" id="UP000494111">
    <property type="component" value="Unassembled WGS sequence"/>
</dbReference>
<evidence type="ECO:0000256" key="1">
    <source>
        <dbReference type="PIRSR" id="PIRSR640255-1"/>
    </source>
</evidence>
<dbReference type="GO" id="GO:0046872">
    <property type="term" value="F:metal ion binding"/>
    <property type="evidence" value="ECO:0007669"/>
    <property type="project" value="UniProtKB-KW"/>
</dbReference>
<dbReference type="InterPro" id="IPR044925">
    <property type="entry name" value="His-Me_finger_sf"/>
</dbReference>
<dbReference type="PANTHER" id="PTHR13966:SF5">
    <property type="entry name" value="ENDONUCLEASE G, MITOCHONDRIAL"/>
    <property type="match status" value="1"/>
</dbReference>
<gene>
    <name evidence="5" type="ORF">LMG3458_02813</name>
</gene>
<dbReference type="Gene3D" id="3.40.570.10">
    <property type="entry name" value="Extracellular Endonuclease, subunit A"/>
    <property type="match status" value="1"/>
</dbReference>
<dbReference type="InterPro" id="IPR044929">
    <property type="entry name" value="DNA/RNA_non-sp_Endonuclease_sf"/>
</dbReference>
<evidence type="ECO:0008006" key="7">
    <source>
        <dbReference type="Google" id="ProtNLM"/>
    </source>
</evidence>
<feature type="binding site" evidence="2">
    <location>
        <position position="176"/>
    </location>
    <ligand>
        <name>Mg(2+)</name>
        <dbReference type="ChEBI" id="CHEBI:18420"/>
        <note>catalytic</note>
    </ligand>
</feature>
<feature type="domain" description="DNA/RNA non-specific endonuclease/pyrophosphatase/phosphodiesterase" evidence="4">
    <location>
        <begin position="81"/>
        <end position="255"/>
    </location>
</feature>
<dbReference type="SMART" id="SM00892">
    <property type="entry name" value="Endonuclease_NS"/>
    <property type="match status" value="1"/>
</dbReference>
<sequence length="268" mass="29645">MTSLASFGAATYMLNPHWRMPASASDLLSRLGWPSQERTAPVALPTPNSALVQTTFTDCPQFFPNARPPAVPASQRLREVCFSSFAILHNGQTKTPVFVAERLNRQNLAQAKGLHRTDKFYADARLPRAERSELDDYRGSGYSRGHMAPAGDMATPEAMAQSFSLANMVPQDQTHNAGPWSRIEQDTRQYVMRAAGDVYVFTGPVYVDRPKTIGSGVAVPTYIYKVVYDATSGRSWVHWQANSASTKAGPPISYEEFVKRTGMRLLPQ</sequence>
<dbReference type="InterPro" id="IPR020821">
    <property type="entry name" value="ENPP1-3/EXOG-like_nuc-like"/>
</dbReference>
<evidence type="ECO:0000313" key="5">
    <source>
        <dbReference type="EMBL" id="CAB3703889.1"/>
    </source>
</evidence>
<dbReference type="Pfam" id="PF01223">
    <property type="entry name" value="Endonuclease_NS"/>
    <property type="match status" value="1"/>
</dbReference>
<dbReference type="PANTHER" id="PTHR13966">
    <property type="entry name" value="ENDONUCLEASE RELATED"/>
    <property type="match status" value="1"/>
</dbReference>
<dbReference type="SMART" id="SM00477">
    <property type="entry name" value="NUC"/>
    <property type="match status" value="1"/>
</dbReference>
<keyword evidence="2" id="KW-0479">Metal-binding</keyword>
<dbReference type="AlphaFoldDB" id="A0A6S7A6E3"/>
<feature type="domain" description="ENPP1-3/EXOG-like endonuclease/phosphodiesterase" evidence="3">
    <location>
        <begin position="82"/>
        <end position="268"/>
    </location>
</feature>
<evidence type="ECO:0000259" key="4">
    <source>
        <dbReference type="SMART" id="SM00892"/>
    </source>
</evidence>
<dbReference type="SUPFAM" id="SSF54060">
    <property type="entry name" value="His-Me finger endonucleases"/>
    <property type="match status" value="1"/>
</dbReference>
<dbReference type="GO" id="GO:0004519">
    <property type="term" value="F:endonuclease activity"/>
    <property type="evidence" value="ECO:0007669"/>
    <property type="project" value="TreeGrafter"/>
</dbReference>
<name>A0A6S7A6E3_9BURK</name>
<dbReference type="InterPro" id="IPR001604">
    <property type="entry name" value="Endo_G_ENPP1-like_dom"/>
</dbReference>
<protein>
    <recommendedName>
        <fullName evidence="7">Nuclease</fullName>
    </recommendedName>
</protein>
<evidence type="ECO:0000313" key="6">
    <source>
        <dbReference type="Proteomes" id="UP000494111"/>
    </source>
</evidence>